<evidence type="ECO:0000313" key="1">
    <source>
        <dbReference type="EMBL" id="ACD82990.1"/>
    </source>
</evidence>
<dbReference type="AlphaFoldDB" id="B3DUI7"/>
<organism evidence="1 2">
    <name type="scientific">Methylacidiphilum infernorum (isolate V4)</name>
    <name type="common">Methylokorus infernorum (strain V4)</name>
    <dbReference type="NCBI Taxonomy" id="481448"/>
    <lineage>
        <taxon>Bacteria</taxon>
        <taxon>Pseudomonadati</taxon>
        <taxon>Verrucomicrobiota</taxon>
        <taxon>Methylacidiphilae</taxon>
        <taxon>Methylacidiphilales</taxon>
        <taxon>Methylacidiphilaceae</taxon>
        <taxon>Methylacidiphilum (ex Ratnadevi et al. 2023)</taxon>
    </lineage>
</organism>
<sequence length="33" mass="4059">MIESIRERVMFKETSIQKNDLLTRFIEEFKVKV</sequence>
<protein>
    <submittedName>
        <fullName evidence="1">Uncharacterized protein</fullName>
    </submittedName>
</protein>
<evidence type="ECO:0000313" key="2">
    <source>
        <dbReference type="Proteomes" id="UP000009149"/>
    </source>
</evidence>
<dbReference type="KEGG" id="min:Minf_0935"/>
<dbReference type="HOGENOM" id="CLU_3382671_0_0_0"/>
<reference evidence="1 2" key="1">
    <citation type="journal article" date="2008" name="Biol. Direct">
        <title>Complete genome sequence of the extremely acidophilic methanotroph isolate V4, Methylacidiphilum infernorum, a representative of the bacterial phylum Verrucomicrobia.</title>
        <authorList>
            <person name="Hou S."/>
            <person name="Makarova K.S."/>
            <person name="Saw J.H."/>
            <person name="Senin P."/>
            <person name="Ly B.V."/>
            <person name="Zhou Z."/>
            <person name="Ren Y."/>
            <person name="Wang J."/>
            <person name="Galperin M.Y."/>
            <person name="Omelchenko M.V."/>
            <person name="Wolf Y.I."/>
            <person name="Yutin N."/>
            <person name="Koonin E.V."/>
            <person name="Stott M.B."/>
            <person name="Mountain B.W."/>
            <person name="Crowe M.A."/>
            <person name="Smirnova A.V."/>
            <person name="Dunfield P.F."/>
            <person name="Feng L."/>
            <person name="Wang L."/>
            <person name="Alam M."/>
        </authorList>
    </citation>
    <scope>NUCLEOTIDE SEQUENCE [LARGE SCALE GENOMIC DNA]</scope>
    <source>
        <strain evidence="2">Isolate V4</strain>
    </source>
</reference>
<proteinExistence type="predicted"/>
<dbReference type="EMBL" id="CP000975">
    <property type="protein sequence ID" value="ACD82990.1"/>
    <property type="molecule type" value="Genomic_DNA"/>
</dbReference>
<gene>
    <name evidence="1" type="ordered locus">Minf_0935</name>
</gene>
<accession>B3DUI7</accession>
<dbReference type="Proteomes" id="UP000009149">
    <property type="component" value="Chromosome"/>
</dbReference>
<name>B3DUI7_METI4</name>